<evidence type="ECO:0000256" key="7">
    <source>
        <dbReference type="SAM" id="Phobius"/>
    </source>
</evidence>
<feature type="compositionally biased region" description="Low complexity" evidence="6">
    <location>
        <begin position="314"/>
        <end position="328"/>
    </location>
</feature>
<dbReference type="InterPro" id="IPR010920">
    <property type="entry name" value="LSM_dom_sf"/>
</dbReference>
<keyword evidence="10" id="KW-1185">Reference proteome</keyword>
<keyword evidence="5 7" id="KW-0472">Membrane</keyword>
<feature type="domain" description="EF-hand" evidence="8">
    <location>
        <begin position="411"/>
        <end position="446"/>
    </location>
</feature>
<accession>A0A9P3GA35</accession>
<evidence type="ECO:0000256" key="6">
    <source>
        <dbReference type="SAM" id="MobiDB-lite"/>
    </source>
</evidence>
<feature type="transmembrane region" description="Helical" evidence="7">
    <location>
        <begin position="110"/>
        <end position="129"/>
    </location>
</feature>
<feature type="transmembrane region" description="Helical" evidence="7">
    <location>
        <begin position="490"/>
        <end position="508"/>
    </location>
</feature>
<dbReference type="GO" id="GO:0005262">
    <property type="term" value="F:calcium channel activity"/>
    <property type="evidence" value="ECO:0007669"/>
    <property type="project" value="TreeGrafter"/>
</dbReference>
<evidence type="ECO:0000256" key="3">
    <source>
        <dbReference type="ARBA" id="ARBA00022837"/>
    </source>
</evidence>
<dbReference type="PROSITE" id="PS00018">
    <property type="entry name" value="EF_HAND_1"/>
    <property type="match status" value="1"/>
</dbReference>
<dbReference type="Gene3D" id="1.10.238.10">
    <property type="entry name" value="EF-hand"/>
    <property type="match status" value="1"/>
</dbReference>
<evidence type="ECO:0000259" key="8">
    <source>
        <dbReference type="PROSITE" id="PS50222"/>
    </source>
</evidence>
<dbReference type="OrthoDB" id="544685at2759"/>
<feature type="region of interest" description="Disordered" evidence="6">
    <location>
        <begin position="29"/>
        <end position="86"/>
    </location>
</feature>
<dbReference type="InterPro" id="IPR002048">
    <property type="entry name" value="EF_hand_dom"/>
</dbReference>
<feature type="compositionally biased region" description="Polar residues" evidence="6">
    <location>
        <begin position="709"/>
        <end position="732"/>
    </location>
</feature>
<dbReference type="InterPro" id="IPR011992">
    <property type="entry name" value="EF-hand-dom_pair"/>
</dbReference>
<dbReference type="PANTHER" id="PTHR31323:SF11">
    <property type="entry name" value="EF-HAND DOMAIN-CONTAINING PROTEIN"/>
    <property type="match status" value="1"/>
</dbReference>
<dbReference type="SMART" id="SM00054">
    <property type="entry name" value="EFh"/>
    <property type="match status" value="1"/>
</dbReference>
<dbReference type="InterPro" id="IPR006685">
    <property type="entry name" value="MscS_channel_2nd"/>
</dbReference>
<organism evidence="9 10">
    <name type="scientific">Phanerochaete sordida</name>
    <dbReference type="NCBI Taxonomy" id="48140"/>
    <lineage>
        <taxon>Eukaryota</taxon>
        <taxon>Fungi</taxon>
        <taxon>Dikarya</taxon>
        <taxon>Basidiomycota</taxon>
        <taxon>Agaricomycotina</taxon>
        <taxon>Agaricomycetes</taxon>
        <taxon>Polyporales</taxon>
        <taxon>Phanerochaetaceae</taxon>
        <taxon>Phanerochaete</taxon>
    </lineage>
</organism>
<evidence type="ECO:0000313" key="10">
    <source>
        <dbReference type="Proteomes" id="UP000703269"/>
    </source>
</evidence>
<dbReference type="GO" id="GO:0016020">
    <property type="term" value="C:membrane"/>
    <property type="evidence" value="ECO:0007669"/>
    <property type="project" value="UniProtKB-SubCell"/>
</dbReference>
<dbReference type="SUPFAM" id="SSF50182">
    <property type="entry name" value="Sm-like ribonucleoproteins"/>
    <property type="match status" value="1"/>
</dbReference>
<keyword evidence="2 7" id="KW-0812">Transmembrane</keyword>
<evidence type="ECO:0000256" key="4">
    <source>
        <dbReference type="ARBA" id="ARBA00022989"/>
    </source>
</evidence>
<comment type="subcellular location">
    <subcellularLocation>
        <location evidence="1">Membrane</location>
    </subcellularLocation>
</comment>
<sequence>MPGARTESPTEEIPLPRVETKHLDFALGSQDVHELPDVDRERLIEATQTSHHDSDTDSDATEDSDDDFDWEADDDARSTKGDPIANTTNVRRGRAVWRAFMKLSRPVRTLIIAVLGTSILITPLLVYQLRFNNTPGRTQAHVWSLWMAITWAASCGTYLIVDLTPVLALAVFRLFSHRVERMQITVELTSAVLGWLKFAMDVTWSWIALSVIRAVYKPTSSYWTVINRVMQALFAAALLLLAEKIFLRYVAINFHRRALADRISENQTGLRALDRLSNATPNPSARRNPYGQWRRGHRTGSPSAHFSLGGGGTPSQSVPGSSSSSPIGEKPDDRKHQHHKHDREREREDRQKRKRRPMAAVIVDNLVKNQNTEGQALYSASKLARKLFAQLSNVYPPRQYLIVEDFYPYFKNETDARDAFAVFDKDGNGDISKREMREAVRRIYRERKALTASLKDVGSAVAKLDAVLIACVLLVEIFICLLIFNKSNTIASLVPLATIILGFSFVFGHSAQTLFESLIFIFSTHVFDVGDLVLIDDQPLFVREFGLFSTTFRRVDGQEIIAPNSLLAGSKLVHNLRRSSSMWEYTDLMVAYDTPLEILEQLRKKLDEYINDDKNRREWSNINVNIEKMEFQNAIHLKIGMEHRPNWQDWGGRWARRTAFMRFLKVTLEELDLRYTKPVQPVIMPGVPPGWGGPRSPYLNSPRMPTPSPRFSGSRDTLSVPQQDTASRDTLSFRSADLARAASTRLR</sequence>
<dbReference type="Pfam" id="PF25886">
    <property type="entry name" value="Msy1"/>
    <property type="match status" value="1"/>
</dbReference>
<evidence type="ECO:0000256" key="5">
    <source>
        <dbReference type="ARBA" id="ARBA00023136"/>
    </source>
</evidence>
<dbReference type="GO" id="GO:0006874">
    <property type="term" value="P:intracellular calcium ion homeostasis"/>
    <property type="evidence" value="ECO:0007669"/>
    <property type="project" value="TreeGrafter"/>
</dbReference>
<dbReference type="EMBL" id="BPQB01000019">
    <property type="protein sequence ID" value="GJE91086.1"/>
    <property type="molecule type" value="Genomic_DNA"/>
</dbReference>
<feature type="region of interest" description="Disordered" evidence="6">
    <location>
        <begin position="684"/>
        <end position="732"/>
    </location>
</feature>
<proteinExistence type="predicted"/>
<dbReference type="SUPFAM" id="SSF47473">
    <property type="entry name" value="EF-hand"/>
    <property type="match status" value="1"/>
</dbReference>
<dbReference type="CDD" id="cd00051">
    <property type="entry name" value="EFh"/>
    <property type="match status" value="1"/>
</dbReference>
<keyword evidence="3" id="KW-0106">Calcium</keyword>
<evidence type="ECO:0000256" key="1">
    <source>
        <dbReference type="ARBA" id="ARBA00004370"/>
    </source>
</evidence>
<keyword evidence="4 7" id="KW-1133">Transmembrane helix</keyword>
<dbReference type="Proteomes" id="UP000703269">
    <property type="component" value="Unassembled WGS sequence"/>
</dbReference>
<dbReference type="PANTHER" id="PTHR31323">
    <property type="entry name" value="MECHANOSENSITIVE ION CHANNEL PROTEIN MSY2"/>
    <property type="match status" value="1"/>
</dbReference>
<dbReference type="AlphaFoldDB" id="A0A9P3GA35"/>
<feature type="transmembrane region" description="Helical" evidence="7">
    <location>
        <begin position="149"/>
        <end position="172"/>
    </location>
</feature>
<feature type="transmembrane region" description="Helical" evidence="7">
    <location>
        <begin position="229"/>
        <end position="247"/>
    </location>
</feature>
<evidence type="ECO:0000313" key="9">
    <source>
        <dbReference type="EMBL" id="GJE91086.1"/>
    </source>
</evidence>
<reference evidence="9 10" key="1">
    <citation type="submission" date="2021-08" db="EMBL/GenBank/DDBJ databases">
        <title>Draft Genome Sequence of Phanerochaete sordida strain YK-624.</title>
        <authorList>
            <person name="Mori T."/>
            <person name="Dohra H."/>
            <person name="Suzuki T."/>
            <person name="Kawagishi H."/>
            <person name="Hirai H."/>
        </authorList>
    </citation>
    <scope>NUCLEOTIDE SEQUENCE [LARGE SCALE GENOMIC DNA]</scope>
    <source>
        <strain evidence="9 10">YK-624</strain>
    </source>
</reference>
<dbReference type="InterPro" id="IPR018247">
    <property type="entry name" value="EF_Hand_1_Ca_BS"/>
</dbReference>
<feature type="transmembrane region" description="Helical" evidence="7">
    <location>
        <begin position="184"/>
        <end position="209"/>
    </location>
</feature>
<comment type="caution">
    <text evidence="9">The sequence shown here is derived from an EMBL/GenBank/DDBJ whole genome shotgun (WGS) entry which is preliminary data.</text>
</comment>
<dbReference type="Gene3D" id="2.30.30.60">
    <property type="match status" value="1"/>
</dbReference>
<feature type="transmembrane region" description="Helical" evidence="7">
    <location>
        <begin position="464"/>
        <end position="484"/>
    </location>
</feature>
<protein>
    <submittedName>
        <fullName evidence="9">Mechanosensitive ion channel-domain-containing protein</fullName>
    </submittedName>
</protein>
<feature type="compositionally biased region" description="Basic and acidic residues" evidence="6">
    <location>
        <begin position="31"/>
        <end position="55"/>
    </location>
</feature>
<feature type="region of interest" description="Disordered" evidence="6">
    <location>
        <begin position="274"/>
        <end position="358"/>
    </location>
</feature>
<dbReference type="Pfam" id="PF00924">
    <property type="entry name" value="MS_channel_2nd"/>
    <property type="match status" value="1"/>
</dbReference>
<dbReference type="InterPro" id="IPR058650">
    <property type="entry name" value="Msy1/2-like"/>
</dbReference>
<feature type="compositionally biased region" description="Acidic residues" evidence="6">
    <location>
        <begin position="56"/>
        <end position="74"/>
    </location>
</feature>
<evidence type="ECO:0000256" key="2">
    <source>
        <dbReference type="ARBA" id="ARBA00022692"/>
    </source>
</evidence>
<name>A0A9P3GA35_9APHY</name>
<dbReference type="GO" id="GO:0005509">
    <property type="term" value="F:calcium ion binding"/>
    <property type="evidence" value="ECO:0007669"/>
    <property type="project" value="InterPro"/>
</dbReference>
<dbReference type="PROSITE" id="PS50222">
    <property type="entry name" value="EF_HAND_2"/>
    <property type="match status" value="1"/>
</dbReference>
<gene>
    <name evidence="9" type="ORF">PsYK624_072340</name>
</gene>
<dbReference type="InterPro" id="IPR023408">
    <property type="entry name" value="MscS_beta-dom_sf"/>
</dbReference>
<dbReference type="Pfam" id="PF13405">
    <property type="entry name" value="EF-hand_6"/>
    <property type="match status" value="1"/>
</dbReference>